<feature type="transmembrane region" description="Helical" evidence="1">
    <location>
        <begin position="378"/>
        <end position="399"/>
    </location>
</feature>
<proteinExistence type="predicted"/>
<protein>
    <submittedName>
        <fullName evidence="2">Lipopolysaccharide biosynthesis protein</fullName>
    </submittedName>
</protein>
<sequence>MKKLDDMPELKRNSNDEPIVWSEVFSILWNGRKTLVGGTALIMILGVSSTMYFSKYRSDGFLQFGGPIPLIVKTDMDAKSKEPANGISLADYKRYAAAYTTGSRFNDFVVQNKLQGDPALSELRKAFFSRDGIGKIIEPVYPFTKIDAKELMEPPKDSDNNVIGLRINFEARNPADAQAMVAFLGRYAMDSIVYLIYSDALRFKHAEITTRITRLDNQIIDLKDKLESYQRKGGALKQIVSHYPDAVNQGNRQVVTITEENSRYLSPVTHLMSTELEALSANESIIKFQREKKQNLLMREYYDKAKVLIDNNKSGETVLRALEEIKEGVFKSKDLNDELVKEVYNQITIDNQSAMNVYLEKSRFIAGPSLPEHPSTRLSTALMMSFLGGVLLSGLLVLARQWVTTKAKKPAE</sequence>
<evidence type="ECO:0000313" key="2">
    <source>
        <dbReference type="EMBL" id="KAB8066003.1"/>
    </source>
</evidence>
<evidence type="ECO:0000313" key="3">
    <source>
        <dbReference type="Proteomes" id="UP000468717"/>
    </source>
</evidence>
<feature type="transmembrane region" description="Helical" evidence="1">
    <location>
        <begin position="35"/>
        <end position="53"/>
    </location>
</feature>
<organism evidence="2 3">
    <name type="scientific">Janthinobacterium violaceinigrum</name>
    <dbReference type="NCBI Taxonomy" id="2654252"/>
    <lineage>
        <taxon>Bacteria</taxon>
        <taxon>Pseudomonadati</taxon>
        <taxon>Pseudomonadota</taxon>
        <taxon>Betaproteobacteria</taxon>
        <taxon>Burkholderiales</taxon>
        <taxon>Oxalobacteraceae</taxon>
        <taxon>Janthinobacterium</taxon>
    </lineage>
</organism>
<dbReference type="AlphaFoldDB" id="A0A6I1I4Y1"/>
<dbReference type="Proteomes" id="UP000468717">
    <property type="component" value="Unassembled WGS sequence"/>
</dbReference>
<keyword evidence="1" id="KW-0472">Membrane</keyword>
<keyword evidence="3" id="KW-1185">Reference proteome</keyword>
<reference evidence="2 3" key="1">
    <citation type="submission" date="2019-10" db="EMBL/GenBank/DDBJ databases">
        <title>Three novel species isolated from a subtropical stream in China.</title>
        <authorList>
            <person name="Lu H."/>
        </authorList>
    </citation>
    <scope>NUCLEOTIDE SEQUENCE [LARGE SCALE GENOMIC DNA]</scope>
    <source>
        <strain evidence="2 3">FT13W</strain>
    </source>
</reference>
<dbReference type="EMBL" id="WFLI01000004">
    <property type="protein sequence ID" value="KAB8066003.1"/>
    <property type="molecule type" value="Genomic_DNA"/>
</dbReference>
<name>A0A6I1I4Y1_9BURK</name>
<keyword evidence="1" id="KW-1133">Transmembrane helix</keyword>
<gene>
    <name evidence="2" type="ORF">GCN75_04620</name>
</gene>
<dbReference type="RefSeq" id="WP_152281571.1">
    <property type="nucleotide sequence ID" value="NZ_WFLI01000004.1"/>
</dbReference>
<keyword evidence="1" id="KW-0812">Transmembrane</keyword>
<comment type="caution">
    <text evidence="2">The sequence shown here is derived from an EMBL/GenBank/DDBJ whole genome shotgun (WGS) entry which is preliminary data.</text>
</comment>
<accession>A0A6I1I4Y1</accession>
<evidence type="ECO:0000256" key="1">
    <source>
        <dbReference type="SAM" id="Phobius"/>
    </source>
</evidence>